<dbReference type="PATRIC" id="fig|1235802.3.peg.4124"/>
<dbReference type="InterPro" id="IPR046097">
    <property type="entry name" value="DUF6033"/>
</dbReference>
<evidence type="ECO:0000313" key="2">
    <source>
        <dbReference type="EMBL" id="EMZ22662.1"/>
    </source>
</evidence>
<feature type="compositionally biased region" description="Basic and acidic residues" evidence="1">
    <location>
        <begin position="30"/>
        <end position="40"/>
    </location>
</feature>
<dbReference type="Pfam" id="PF19498">
    <property type="entry name" value="DUF6033"/>
    <property type="match status" value="1"/>
</dbReference>
<dbReference type="STRING" id="1235802.C823_03903"/>
<dbReference type="eggNOG" id="ENOG502ZEF6">
    <property type="taxonomic scope" value="Bacteria"/>
</dbReference>
<accession>N2A014</accession>
<dbReference type="EMBL" id="AQFT01000119">
    <property type="protein sequence ID" value="EMZ22662.1"/>
    <property type="molecule type" value="Genomic_DNA"/>
</dbReference>
<sequence>MTAITQAEVSAASGYPAAAGYDRNVQNTKTQKENQSEAVKKSKVTNGRTIGEPKLSEKAQKYYDQLRKKYGNMDFILVSSDMKQQAKANAGRFANPSRMVVLIDEEKIEKMAEDEEFRKQYEGIISSAAHKMPQIAKSLGANADSVKGYGMQVDKSGTATFFAVIDKSLVAQKDRIEKNAAKKAEAKKQDKKAAEKKRAEDKRAQKAEDRKKAEMKEDDNTVRVEASSIEELIRKINDTIFALRSDSVRTDEERKIGRNVDFSI</sequence>
<name>N2A014_9FIRM</name>
<proteinExistence type="predicted"/>
<dbReference type="AlphaFoldDB" id="N2A014"/>
<feature type="region of interest" description="Disordered" evidence="1">
    <location>
        <begin position="181"/>
        <end position="222"/>
    </location>
</feature>
<protein>
    <submittedName>
        <fullName evidence="2">Uncharacterized protein</fullName>
    </submittedName>
</protein>
<dbReference type="Proteomes" id="UP000012589">
    <property type="component" value="Unassembled WGS sequence"/>
</dbReference>
<reference evidence="2 3" key="1">
    <citation type="journal article" date="2014" name="Genome Announc.">
        <title>Draft genome sequences of the altered schaedler flora, a defined bacterial community from gnotobiotic mice.</title>
        <authorList>
            <person name="Wannemuehler M.J."/>
            <person name="Overstreet A.M."/>
            <person name="Ward D.V."/>
            <person name="Phillips G.J."/>
        </authorList>
    </citation>
    <scope>NUCLEOTIDE SEQUENCE [LARGE SCALE GENOMIC DNA]</scope>
    <source>
        <strain evidence="2 3">ASF492</strain>
    </source>
</reference>
<organism evidence="2 3">
    <name type="scientific">Eubacterium plexicaudatum ASF492</name>
    <dbReference type="NCBI Taxonomy" id="1235802"/>
    <lineage>
        <taxon>Bacteria</taxon>
        <taxon>Bacillati</taxon>
        <taxon>Bacillota</taxon>
        <taxon>Clostridia</taxon>
        <taxon>Eubacteriales</taxon>
        <taxon>Eubacteriaceae</taxon>
        <taxon>Eubacterium</taxon>
    </lineage>
</organism>
<evidence type="ECO:0000313" key="3">
    <source>
        <dbReference type="Proteomes" id="UP000012589"/>
    </source>
</evidence>
<feature type="region of interest" description="Disordered" evidence="1">
    <location>
        <begin position="16"/>
        <end position="53"/>
    </location>
</feature>
<keyword evidence="3" id="KW-1185">Reference proteome</keyword>
<evidence type="ECO:0000256" key="1">
    <source>
        <dbReference type="SAM" id="MobiDB-lite"/>
    </source>
</evidence>
<dbReference type="HOGENOM" id="CLU_077368_0_0_9"/>
<gene>
    <name evidence="2" type="ORF">C823_03903</name>
</gene>
<comment type="caution">
    <text evidence="2">The sequence shown here is derived from an EMBL/GenBank/DDBJ whole genome shotgun (WGS) entry which is preliminary data.</text>
</comment>